<keyword evidence="8 9" id="KW-0472">Membrane</keyword>
<keyword evidence="3 9" id="KW-0813">Transport</keyword>
<feature type="transmembrane region" description="Helical" evidence="9">
    <location>
        <begin position="959"/>
        <end position="979"/>
    </location>
</feature>
<keyword evidence="6 9" id="KW-0812">Transmembrane</keyword>
<dbReference type="Gene3D" id="3.30.2090.10">
    <property type="entry name" value="Multidrug efflux transporter AcrB TolC docking domain, DN and DC subdomains"/>
    <property type="match status" value="2"/>
</dbReference>
<dbReference type="SUPFAM" id="SSF82714">
    <property type="entry name" value="Multidrug efflux transporter AcrB TolC docking domain, DN and DC subdomains"/>
    <property type="match status" value="2"/>
</dbReference>
<dbReference type="InterPro" id="IPR000731">
    <property type="entry name" value="SSD"/>
</dbReference>
<dbReference type="Gene3D" id="3.30.70.1430">
    <property type="entry name" value="Multidrug efflux transporter AcrB pore domain"/>
    <property type="match status" value="2"/>
</dbReference>
<dbReference type="PANTHER" id="PTHR32063:SF10">
    <property type="entry name" value="EFFLUX PUMP MEMBRANE TRANSPORTER"/>
    <property type="match status" value="1"/>
</dbReference>
<dbReference type="Pfam" id="PF00873">
    <property type="entry name" value="ACR_tran"/>
    <property type="match status" value="1"/>
</dbReference>
<comment type="caution">
    <text evidence="12">The sequence shown here is derived from an EMBL/GenBank/DDBJ whole genome shotgun (WGS) entry which is preliminary data.</text>
</comment>
<dbReference type="InterPro" id="IPR004764">
    <property type="entry name" value="MdtF-like"/>
</dbReference>
<keyword evidence="13" id="KW-1185">Reference proteome</keyword>
<evidence type="ECO:0000256" key="9">
    <source>
        <dbReference type="RuleBase" id="RU364070"/>
    </source>
</evidence>
<feature type="transmembrane region" description="Helical" evidence="9">
    <location>
        <begin position="863"/>
        <end position="882"/>
    </location>
</feature>
<sequence length="1046" mass="111325">MPHFFIDRPVFAWVIAIFIALAGLVAIPQLPVARFPVIAPPSIGIFATYTGATVQTVNDSVVTPIEKELTSVKNVLYSESTVDSTGGVSITVTFKPGTDPELAQVDVQNRLKNAEPRLPEAVRRGGLSVEAAESGFLMVITVKSLSGETGELALGDYLTRAISEELRRVPGVGRVQQFGSERAMRVWVDPAKLAAYNLAMADVTAAITRENAQVSPGRVGDEPTVPGTKVSTPLTVQGQLNTPEEFAAIPLRARTDGSRLLLSDVARVELGAQTLAFSVSSNGKPAAAAAIQMTPGANAVSTAAAIEARLAELRTAMPKDMEVTISYNTAPFVKVSITTVIQTLIEAMVLVFLVVLLFLQKIRYTLIPTIVAPIALLGTFAVMMVAGYSINMLTMFGMVLAIGIIVDDAIVVVENVERIMSRQGLSPRDATRQAMREISGAIVGITLVLAAVFIPMGMAGGSVGAIYRQFTLSMSVSILFSAFLALTLTPALCATILRPANSHARKGFFAWFNRKFDALTARYTGAVGWVLRRGGRMVVIYALLLVAVGLGYSRVATSFVPEEDQGNFMAMFELPAGATAERTREIVATYEAHTASRPDIVESIVILGFGFSGSGPNAAQAFTSLKDWSDRETTVNDEIAAAEAAMVTIPEGTAMIMKPPAIESLGTTSGFSLRLEDRGNAGLAALKAAENQLIELASESKVLTGVMSEGLPDGQSIALKIDRQKALALGVSFSAISDMISTAVGSSYVNDFPNDGRLQQVVVQADAPARMHVEDVLRLQVRNIDGGMVPLSEVVQPVWESTPLQLERYNGYPAARISGSAAPGVSSGVAMAEMERLARKLPKSFALEWTGQSLQEKQSAAQAPVLLAASMLVVFLVLAALYESWSIPLAVMLVVPLGVLGAVLAVLARGMENDVFFKVGLITIIGLSAKNAILLVEYARHLRREGKGLCRAVLQASRLRLRPILMTSLAFILGVVPLMTARGAGSEIQNAIGTGVFGGMLSATVLAVFFVPVLYVVVNRLTDVKSWGNNFKKKLVMARRRIGGGA</sequence>
<feature type="transmembrane region" description="Helical" evidence="9">
    <location>
        <begin position="889"/>
        <end position="909"/>
    </location>
</feature>
<evidence type="ECO:0000313" key="13">
    <source>
        <dbReference type="Proteomes" id="UP000321567"/>
    </source>
</evidence>
<evidence type="ECO:0000256" key="3">
    <source>
        <dbReference type="ARBA" id="ARBA00022448"/>
    </source>
</evidence>
<feature type="transmembrane region" description="Helical" evidence="9">
    <location>
        <begin position="991"/>
        <end position="1018"/>
    </location>
</feature>
<evidence type="ECO:0000256" key="10">
    <source>
        <dbReference type="SAM" id="MobiDB-lite"/>
    </source>
</evidence>
<keyword evidence="4" id="KW-1003">Cell membrane</keyword>
<feature type="transmembrane region" description="Helical" evidence="9">
    <location>
        <begin position="538"/>
        <end position="555"/>
    </location>
</feature>
<evidence type="ECO:0000256" key="4">
    <source>
        <dbReference type="ARBA" id="ARBA00022475"/>
    </source>
</evidence>
<dbReference type="GO" id="GO:0009636">
    <property type="term" value="P:response to toxic substance"/>
    <property type="evidence" value="ECO:0007669"/>
    <property type="project" value="UniProtKB-ARBA"/>
</dbReference>
<dbReference type="AlphaFoldDB" id="A0A512H4M8"/>
<proteinExistence type="inferred from homology"/>
<comment type="caution">
    <text evidence="9">Lacks conserved residue(s) required for the propagation of feature annotation.</text>
</comment>
<dbReference type="Gene3D" id="3.30.70.1440">
    <property type="entry name" value="Multidrug efflux transporter AcrB pore domain"/>
    <property type="match status" value="1"/>
</dbReference>
<gene>
    <name evidence="12" type="ORF">ROR02_05090</name>
</gene>
<feature type="transmembrane region" description="Helical" evidence="9">
    <location>
        <begin position="340"/>
        <end position="359"/>
    </location>
</feature>
<accession>A0A512H4M8</accession>
<comment type="similarity">
    <text evidence="2 9">Belongs to the resistance-nodulation-cell division (RND) (TC 2.A.6) family.</text>
</comment>
<dbReference type="GO" id="GO:0042910">
    <property type="term" value="F:xenobiotic transmembrane transporter activity"/>
    <property type="evidence" value="ECO:0007669"/>
    <property type="project" value="TreeGrafter"/>
</dbReference>
<dbReference type="FunFam" id="1.20.1640.10:FF:000001">
    <property type="entry name" value="Efflux pump membrane transporter"/>
    <property type="match status" value="1"/>
</dbReference>
<dbReference type="EMBL" id="BJZO01000008">
    <property type="protein sequence ID" value="GEO80378.1"/>
    <property type="molecule type" value="Genomic_DNA"/>
</dbReference>
<reference evidence="12 13" key="1">
    <citation type="submission" date="2019-07" db="EMBL/GenBank/DDBJ databases">
        <title>Whole genome shotgun sequence of Rhodospirillum oryzae NBRC 107573.</title>
        <authorList>
            <person name="Hosoyama A."/>
            <person name="Uohara A."/>
            <person name="Ohji S."/>
            <person name="Ichikawa N."/>
        </authorList>
    </citation>
    <scope>NUCLEOTIDE SEQUENCE [LARGE SCALE GENOMIC DNA]</scope>
    <source>
        <strain evidence="12 13">NBRC 107573</strain>
    </source>
</reference>
<dbReference type="PROSITE" id="PS50156">
    <property type="entry name" value="SSD"/>
    <property type="match status" value="1"/>
</dbReference>
<dbReference type="GO" id="GO:0005886">
    <property type="term" value="C:plasma membrane"/>
    <property type="evidence" value="ECO:0007669"/>
    <property type="project" value="UniProtKB-SubCell"/>
</dbReference>
<feature type="transmembrane region" description="Helical" evidence="9">
    <location>
        <begin position="915"/>
        <end position="938"/>
    </location>
</feature>
<feature type="transmembrane region" description="Helical" evidence="9">
    <location>
        <begin position="392"/>
        <end position="413"/>
    </location>
</feature>
<feature type="region of interest" description="Disordered" evidence="10">
    <location>
        <begin position="214"/>
        <end position="234"/>
    </location>
</feature>
<evidence type="ECO:0000256" key="5">
    <source>
        <dbReference type="ARBA" id="ARBA00022519"/>
    </source>
</evidence>
<dbReference type="NCBIfam" id="NF000282">
    <property type="entry name" value="RND_permease_1"/>
    <property type="match status" value="1"/>
</dbReference>
<dbReference type="GO" id="GO:0015562">
    <property type="term" value="F:efflux transmembrane transporter activity"/>
    <property type="evidence" value="ECO:0007669"/>
    <property type="project" value="InterPro"/>
</dbReference>
<evidence type="ECO:0000256" key="1">
    <source>
        <dbReference type="ARBA" id="ARBA00004429"/>
    </source>
</evidence>
<feature type="domain" description="SSD" evidence="11">
    <location>
        <begin position="364"/>
        <end position="495"/>
    </location>
</feature>
<name>A0A512H4M8_9PROT</name>
<dbReference type="PRINTS" id="PR00702">
    <property type="entry name" value="ACRIFLAVINRP"/>
</dbReference>
<dbReference type="OrthoDB" id="9806532at2"/>
<dbReference type="Gene3D" id="1.20.1640.10">
    <property type="entry name" value="Multidrug efflux transporter AcrB transmembrane domain"/>
    <property type="match status" value="2"/>
</dbReference>
<keyword evidence="7 9" id="KW-1133">Transmembrane helix</keyword>
<comment type="subcellular location">
    <subcellularLocation>
        <location evidence="1 9">Cell inner membrane</location>
        <topology evidence="1 9">Multi-pass membrane protein</topology>
    </subcellularLocation>
</comment>
<organism evidence="12 13">
    <name type="scientific">Pararhodospirillum oryzae</name>
    <dbReference type="NCBI Taxonomy" id="478448"/>
    <lineage>
        <taxon>Bacteria</taxon>
        <taxon>Pseudomonadati</taxon>
        <taxon>Pseudomonadota</taxon>
        <taxon>Alphaproteobacteria</taxon>
        <taxon>Rhodospirillales</taxon>
        <taxon>Rhodospirillaceae</taxon>
        <taxon>Pararhodospirillum</taxon>
    </lineage>
</organism>
<evidence type="ECO:0000256" key="8">
    <source>
        <dbReference type="ARBA" id="ARBA00023136"/>
    </source>
</evidence>
<dbReference type="Proteomes" id="UP000321567">
    <property type="component" value="Unassembled WGS sequence"/>
</dbReference>
<dbReference type="SUPFAM" id="SSF82693">
    <property type="entry name" value="Multidrug efflux transporter AcrB pore domain, PN1, PN2, PC1 and PC2 subdomains"/>
    <property type="match status" value="3"/>
</dbReference>
<evidence type="ECO:0000259" key="11">
    <source>
        <dbReference type="PROSITE" id="PS50156"/>
    </source>
</evidence>
<dbReference type="SUPFAM" id="SSF82866">
    <property type="entry name" value="Multidrug efflux transporter AcrB transmembrane domain"/>
    <property type="match status" value="2"/>
</dbReference>
<keyword evidence="5 9" id="KW-0997">Cell inner membrane</keyword>
<dbReference type="RefSeq" id="WP_147162453.1">
    <property type="nucleotide sequence ID" value="NZ_BJZO01000008.1"/>
</dbReference>
<feature type="transmembrane region" description="Helical" evidence="9">
    <location>
        <begin position="474"/>
        <end position="497"/>
    </location>
</feature>
<evidence type="ECO:0000256" key="2">
    <source>
        <dbReference type="ARBA" id="ARBA00010942"/>
    </source>
</evidence>
<evidence type="ECO:0000256" key="6">
    <source>
        <dbReference type="ARBA" id="ARBA00022692"/>
    </source>
</evidence>
<evidence type="ECO:0000256" key="7">
    <source>
        <dbReference type="ARBA" id="ARBA00022989"/>
    </source>
</evidence>
<feature type="transmembrane region" description="Helical" evidence="9">
    <location>
        <begin position="434"/>
        <end position="454"/>
    </location>
</feature>
<feature type="transmembrane region" description="Helical" evidence="9">
    <location>
        <begin position="366"/>
        <end position="386"/>
    </location>
</feature>
<dbReference type="InterPro" id="IPR001036">
    <property type="entry name" value="Acrflvin-R"/>
</dbReference>
<dbReference type="Gene3D" id="3.30.70.1320">
    <property type="entry name" value="Multidrug efflux transporter AcrB pore domain like"/>
    <property type="match status" value="1"/>
</dbReference>
<evidence type="ECO:0000313" key="12">
    <source>
        <dbReference type="EMBL" id="GEO80378.1"/>
    </source>
</evidence>
<dbReference type="PANTHER" id="PTHR32063">
    <property type="match status" value="1"/>
</dbReference>
<dbReference type="InterPro" id="IPR027463">
    <property type="entry name" value="AcrB_DN_DC_subdom"/>
</dbReference>
<dbReference type="NCBIfam" id="TIGR00915">
    <property type="entry name" value="2A0602"/>
    <property type="match status" value="1"/>
</dbReference>
<protein>
    <recommendedName>
        <fullName evidence="9">Efflux pump membrane transporter</fullName>
    </recommendedName>
</protein>